<dbReference type="InterPro" id="IPR015422">
    <property type="entry name" value="PyrdxlP-dep_Trfase_small"/>
</dbReference>
<organism evidence="4 5">
    <name type="scientific">Gulbenkiania indica</name>
    <dbReference type="NCBI Taxonomy" id="375574"/>
    <lineage>
        <taxon>Bacteria</taxon>
        <taxon>Pseudomonadati</taxon>
        <taxon>Pseudomonadota</taxon>
        <taxon>Betaproteobacteria</taxon>
        <taxon>Neisseriales</taxon>
        <taxon>Chromobacteriaceae</taxon>
        <taxon>Gulbenkiania</taxon>
    </lineage>
</organism>
<dbReference type="Gene3D" id="3.40.640.10">
    <property type="entry name" value="Type I PLP-dependent aspartate aminotransferase-like (Major domain)"/>
    <property type="match status" value="1"/>
</dbReference>
<reference evidence="5" key="1">
    <citation type="submission" date="2015-08" db="EMBL/GenBank/DDBJ databases">
        <authorList>
            <person name="Varghese N."/>
        </authorList>
    </citation>
    <scope>NUCLEOTIDE SEQUENCE [LARGE SCALE GENOMIC DNA]</scope>
    <source>
        <strain evidence="5">DSM 17901</strain>
    </source>
</reference>
<dbReference type="InterPro" id="IPR005814">
    <property type="entry name" value="Aminotrans_3"/>
</dbReference>
<evidence type="ECO:0000256" key="1">
    <source>
        <dbReference type="ARBA" id="ARBA00001933"/>
    </source>
</evidence>
<dbReference type="SUPFAM" id="SSF53383">
    <property type="entry name" value="PLP-dependent transferases"/>
    <property type="match status" value="1"/>
</dbReference>
<evidence type="ECO:0000313" key="5">
    <source>
        <dbReference type="Proteomes" id="UP000243535"/>
    </source>
</evidence>
<dbReference type="PANTHER" id="PTHR43713">
    <property type="entry name" value="GLUTAMATE-1-SEMIALDEHYDE 2,1-AMINOMUTASE"/>
    <property type="match status" value="1"/>
</dbReference>
<dbReference type="GO" id="GO:0008483">
    <property type="term" value="F:transaminase activity"/>
    <property type="evidence" value="ECO:0007669"/>
    <property type="project" value="UniProtKB-KW"/>
</dbReference>
<dbReference type="GO" id="GO:0030170">
    <property type="term" value="F:pyridoxal phosphate binding"/>
    <property type="evidence" value="ECO:0007669"/>
    <property type="project" value="InterPro"/>
</dbReference>
<evidence type="ECO:0000256" key="2">
    <source>
        <dbReference type="ARBA" id="ARBA00022898"/>
    </source>
</evidence>
<keyword evidence="4" id="KW-0808">Transferase</keyword>
<evidence type="ECO:0000313" key="4">
    <source>
        <dbReference type="EMBL" id="CUA85489.1"/>
    </source>
</evidence>
<keyword evidence="5" id="KW-1185">Reference proteome</keyword>
<dbReference type="Pfam" id="PF00202">
    <property type="entry name" value="Aminotran_3"/>
    <property type="match status" value="1"/>
</dbReference>
<keyword evidence="2 3" id="KW-0663">Pyridoxal phosphate</keyword>
<dbReference type="OrthoDB" id="3398487at2"/>
<comment type="similarity">
    <text evidence="3">Belongs to the class-III pyridoxal-phosphate-dependent aminotransferase family.</text>
</comment>
<keyword evidence="4" id="KW-0032">Aminotransferase</keyword>
<protein>
    <submittedName>
        <fullName evidence="4">Glutamate-1-semialdehyde aminotransferase</fullName>
    </submittedName>
</protein>
<dbReference type="Gene3D" id="3.90.1150.10">
    <property type="entry name" value="Aspartate Aminotransferase, domain 1"/>
    <property type="match status" value="1"/>
</dbReference>
<sequence length="451" mass="49186">MQTPIDRTRLESLAHQETERFISANPTSRQLAQAARPHLLSGVPMHWMTDWGTPFPLFVDHARGVHFTDVDGHRYLDFCLGDTGAMFGHSPGPVAALVRELAERGYTTMLPTGNAARVGALLAERFGLPVWQFTTTATDANRSVLRWARALSGRSRILVFDGCYHGTVDDTFVRLTDREARHRPGLVGQVHDLTLHTRVVPFNDLSAVEAALADRTVACVITEPALTNIGMVLPDPGFIEGVRALTRETETYLVLDETHTISAGYHGWSGALGVVPDFLTLGKPVAGGLPAAVYGMSREVAKAAEAYLATKETGHSGMGTTLSANMFTVAAIRANLEQVMTRDAYWHMTATAAYLAERLEALFARLALPWCVTQIGARCEFQYCPVRPRTGVEAEAAMDDTLEGALHLYLLNRGILITPFHNMTLCCPETTHAHVDTLVDTLAEALEGLIA</sequence>
<dbReference type="PANTHER" id="PTHR43713:SF3">
    <property type="entry name" value="GLUTAMATE-1-SEMIALDEHYDE 2,1-AMINOMUTASE 1, CHLOROPLASTIC-RELATED"/>
    <property type="match status" value="1"/>
</dbReference>
<dbReference type="NCBIfam" id="NF005453">
    <property type="entry name" value="PRK07046.1"/>
    <property type="match status" value="1"/>
</dbReference>
<dbReference type="RefSeq" id="WP_054285881.1">
    <property type="nucleotide sequence ID" value="NZ_CYHA01000006.1"/>
</dbReference>
<dbReference type="STRING" id="375574.GCA_001418035_02191"/>
<evidence type="ECO:0000256" key="3">
    <source>
        <dbReference type="RuleBase" id="RU003560"/>
    </source>
</evidence>
<accession>A0A0K6H417</accession>
<gene>
    <name evidence="4" type="ORF">Ga0061063_2409</name>
</gene>
<dbReference type="AlphaFoldDB" id="A0A0K6H417"/>
<dbReference type="InterPro" id="IPR015424">
    <property type="entry name" value="PyrdxlP-dep_Trfase"/>
</dbReference>
<comment type="cofactor">
    <cofactor evidence="1">
        <name>pyridoxal 5'-phosphate</name>
        <dbReference type="ChEBI" id="CHEBI:597326"/>
    </cofactor>
</comment>
<dbReference type="InterPro" id="IPR015421">
    <property type="entry name" value="PyrdxlP-dep_Trfase_major"/>
</dbReference>
<name>A0A0K6H417_9NEIS</name>
<dbReference type="EMBL" id="CYHA01000006">
    <property type="protein sequence ID" value="CUA85489.1"/>
    <property type="molecule type" value="Genomic_DNA"/>
</dbReference>
<dbReference type="Proteomes" id="UP000243535">
    <property type="component" value="Unassembled WGS sequence"/>
</dbReference>
<proteinExistence type="inferred from homology"/>